<feature type="transmembrane region" description="Helical" evidence="7">
    <location>
        <begin position="272"/>
        <end position="298"/>
    </location>
</feature>
<feature type="transmembrane region" description="Helical" evidence="7">
    <location>
        <begin position="230"/>
        <end position="252"/>
    </location>
</feature>
<evidence type="ECO:0000256" key="1">
    <source>
        <dbReference type="ARBA" id="ARBA00004651"/>
    </source>
</evidence>
<dbReference type="OrthoDB" id="9809425at2"/>
<dbReference type="GO" id="GO:0071916">
    <property type="term" value="F:dipeptide transmembrane transporter activity"/>
    <property type="evidence" value="ECO:0007669"/>
    <property type="project" value="TreeGrafter"/>
</dbReference>
<dbReference type="STRING" id="113562.SAMN04489716_3481"/>
<keyword evidence="2 7" id="KW-0813">Transport</keyword>
<evidence type="ECO:0000313" key="9">
    <source>
        <dbReference type="EMBL" id="SDT36832.1"/>
    </source>
</evidence>
<reference evidence="9 10" key="1">
    <citation type="submission" date="2016-10" db="EMBL/GenBank/DDBJ databases">
        <authorList>
            <person name="de Groot N.N."/>
        </authorList>
    </citation>
    <scope>NUCLEOTIDE SEQUENCE [LARGE SCALE GENOMIC DNA]</scope>
    <source>
        <strain evidence="9 10">DSM 43941</strain>
    </source>
</reference>
<accession>A0A1H1ZTW1</accession>
<protein>
    <submittedName>
        <fullName evidence="9">Peptide/nickel transport system permease protein</fullName>
    </submittedName>
</protein>
<evidence type="ECO:0000256" key="5">
    <source>
        <dbReference type="ARBA" id="ARBA00022989"/>
    </source>
</evidence>
<dbReference type="RefSeq" id="WP_092545598.1">
    <property type="nucleotide sequence ID" value="NZ_BOMJ01000010.1"/>
</dbReference>
<keyword evidence="4 7" id="KW-0812">Transmembrane</keyword>
<feature type="transmembrane region" description="Helical" evidence="7">
    <location>
        <begin position="100"/>
        <end position="122"/>
    </location>
</feature>
<dbReference type="Proteomes" id="UP000198688">
    <property type="component" value="Chromosome I"/>
</dbReference>
<evidence type="ECO:0000313" key="10">
    <source>
        <dbReference type="Proteomes" id="UP000198688"/>
    </source>
</evidence>
<keyword evidence="6 7" id="KW-0472">Membrane</keyword>
<feature type="transmembrane region" description="Helical" evidence="7">
    <location>
        <begin position="134"/>
        <end position="157"/>
    </location>
</feature>
<keyword evidence="5 7" id="KW-1133">Transmembrane helix</keyword>
<organism evidence="9 10">
    <name type="scientific">Actinoplanes derwentensis</name>
    <dbReference type="NCBI Taxonomy" id="113562"/>
    <lineage>
        <taxon>Bacteria</taxon>
        <taxon>Bacillati</taxon>
        <taxon>Actinomycetota</taxon>
        <taxon>Actinomycetes</taxon>
        <taxon>Micromonosporales</taxon>
        <taxon>Micromonosporaceae</taxon>
        <taxon>Actinoplanes</taxon>
    </lineage>
</organism>
<sequence>MTRFLIQRLALMVLVVAGVTTFLFALSRLSGDPAQIFSPPEASDAVVAATRERLGLDAPLWQQYADAITGAFQFDFGTSFAFRTPAGQLALERLGPSLTVVLPALLLAFLLALAIGTFAALYPTRLRGRVAMAGAFVTDGVPFFLVAFVLVLVFAIWLRWVPATGSTGLISLVIPVAVLTIHAVSTLSRLVRGQLLDALATGPVVTARSKGLPPRTILLQHAFPIALPPVLAWLGIQFSFMFSALLVLEPILNYGGLGGLLVRSVTNRDFPVVQACVFVIAVLITLANIGTDMIVRLLDPRLRAGVSR</sequence>
<dbReference type="Pfam" id="PF00528">
    <property type="entry name" value="BPD_transp_1"/>
    <property type="match status" value="1"/>
</dbReference>
<dbReference type="AlphaFoldDB" id="A0A1H1ZTW1"/>
<dbReference type="PANTHER" id="PTHR43163:SF6">
    <property type="entry name" value="DIPEPTIDE TRANSPORT SYSTEM PERMEASE PROTEIN DPPB-RELATED"/>
    <property type="match status" value="1"/>
</dbReference>
<name>A0A1H1ZTW1_9ACTN</name>
<dbReference type="PANTHER" id="PTHR43163">
    <property type="entry name" value="DIPEPTIDE TRANSPORT SYSTEM PERMEASE PROTEIN DPPB-RELATED"/>
    <property type="match status" value="1"/>
</dbReference>
<dbReference type="Gene3D" id="1.10.3720.10">
    <property type="entry name" value="MetI-like"/>
    <property type="match status" value="1"/>
</dbReference>
<keyword evidence="3" id="KW-1003">Cell membrane</keyword>
<dbReference type="SUPFAM" id="SSF161098">
    <property type="entry name" value="MetI-like"/>
    <property type="match status" value="1"/>
</dbReference>
<evidence type="ECO:0000256" key="4">
    <source>
        <dbReference type="ARBA" id="ARBA00022692"/>
    </source>
</evidence>
<comment type="similarity">
    <text evidence="7">Belongs to the binding-protein-dependent transport system permease family.</text>
</comment>
<dbReference type="InterPro" id="IPR035906">
    <property type="entry name" value="MetI-like_sf"/>
</dbReference>
<dbReference type="EMBL" id="LT629758">
    <property type="protein sequence ID" value="SDT36832.1"/>
    <property type="molecule type" value="Genomic_DNA"/>
</dbReference>
<dbReference type="CDD" id="cd06261">
    <property type="entry name" value="TM_PBP2"/>
    <property type="match status" value="1"/>
</dbReference>
<evidence type="ECO:0000256" key="6">
    <source>
        <dbReference type="ARBA" id="ARBA00023136"/>
    </source>
</evidence>
<dbReference type="InterPro" id="IPR045621">
    <property type="entry name" value="BPD_transp_1_N"/>
</dbReference>
<feature type="transmembrane region" description="Helical" evidence="7">
    <location>
        <begin position="169"/>
        <end position="187"/>
    </location>
</feature>
<feature type="transmembrane region" description="Helical" evidence="7">
    <location>
        <begin position="9"/>
        <end position="29"/>
    </location>
</feature>
<evidence type="ECO:0000256" key="2">
    <source>
        <dbReference type="ARBA" id="ARBA00022448"/>
    </source>
</evidence>
<proteinExistence type="inferred from homology"/>
<gene>
    <name evidence="9" type="ORF">SAMN04489716_3481</name>
</gene>
<evidence type="ECO:0000256" key="7">
    <source>
        <dbReference type="RuleBase" id="RU363032"/>
    </source>
</evidence>
<dbReference type="GO" id="GO:0005886">
    <property type="term" value="C:plasma membrane"/>
    <property type="evidence" value="ECO:0007669"/>
    <property type="project" value="UniProtKB-SubCell"/>
</dbReference>
<comment type="subcellular location">
    <subcellularLocation>
        <location evidence="1 7">Cell membrane</location>
        <topology evidence="1 7">Multi-pass membrane protein</topology>
    </subcellularLocation>
</comment>
<dbReference type="Pfam" id="PF19300">
    <property type="entry name" value="BPD_transp_1_N"/>
    <property type="match status" value="1"/>
</dbReference>
<dbReference type="InterPro" id="IPR000515">
    <property type="entry name" value="MetI-like"/>
</dbReference>
<feature type="domain" description="ABC transmembrane type-1" evidence="8">
    <location>
        <begin position="94"/>
        <end position="295"/>
    </location>
</feature>
<evidence type="ECO:0000259" key="8">
    <source>
        <dbReference type="PROSITE" id="PS50928"/>
    </source>
</evidence>
<keyword evidence="10" id="KW-1185">Reference proteome</keyword>
<dbReference type="PROSITE" id="PS50928">
    <property type="entry name" value="ABC_TM1"/>
    <property type="match status" value="1"/>
</dbReference>
<evidence type="ECO:0000256" key="3">
    <source>
        <dbReference type="ARBA" id="ARBA00022475"/>
    </source>
</evidence>